<evidence type="ECO:0000313" key="3">
    <source>
        <dbReference type="Proteomes" id="UP000537775"/>
    </source>
</evidence>
<accession>A0A7X0FQ52</accession>
<name>A0A7X0FQ52_9MICO</name>
<keyword evidence="3" id="KW-1185">Reference proteome</keyword>
<dbReference type="AlphaFoldDB" id="A0A7X0FQ52"/>
<reference evidence="2 3" key="1">
    <citation type="submission" date="2020-08" db="EMBL/GenBank/DDBJ databases">
        <title>Sequencing the genomes of 1000 actinobacteria strains.</title>
        <authorList>
            <person name="Klenk H.-P."/>
        </authorList>
    </citation>
    <scope>NUCLEOTIDE SEQUENCE [LARGE SCALE GENOMIC DNA]</scope>
    <source>
        <strain evidence="2 3">DSM 12511</strain>
    </source>
</reference>
<keyword evidence="1" id="KW-0472">Membrane</keyword>
<gene>
    <name evidence="2" type="ORF">HD594_001946</name>
</gene>
<keyword evidence="1" id="KW-0812">Transmembrane</keyword>
<dbReference type="Proteomes" id="UP000537775">
    <property type="component" value="Unassembled WGS sequence"/>
</dbReference>
<sequence>MLVADWIRRRADRDERGAVLVTVVVVMFVGFIIASIIAAAVMFTIRANDDNRDNLDAFVAAESGRDAALAAVATSCSITGAVTGTSPEYSATVYTTASTTVPTSHDDATLDADTCPTEATEFILINSVGTGPDGSTAEIDSVYRWVKTLEETPGGTLAYFAGNVGGQKSIYDGDLVVRKGDYTCPNEAVINGDLYVVNGTVSLSTSCHVTGSIYSYGEVASNSQLVRVDGDIVTEVGDVDLSNNGVVITGDIHAGANVDLHGSGGTNGQALGDVRAAGTIDISDGWDEVPPERTFEGAGAPDFNPTLEDVYSMTAWIDFGKDSWGADDEITSGCLKNPTASQLRGTGRLLIDYTQCSGNSVTITIPTLEVNRDVVFVVPAQKTMKVKFDGNVTRASGVALEAAPQLVFVHEDRNLSYVDGEPAPTCESTGPDDLTTANGVTSMGARVMIYSPCTIGGTVRVDYAGQFYTAGNSVNFNNGASINCKPMSWTPVFEEISCRIETDEDSVPTTVVQSLGDRLFQTER</sequence>
<protein>
    <submittedName>
        <fullName evidence="2">Uncharacterized protein</fullName>
    </submittedName>
</protein>
<proteinExistence type="predicted"/>
<evidence type="ECO:0000313" key="2">
    <source>
        <dbReference type="EMBL" id="MBB6391633.1"/>
    </source>
</evidence>
<dbReference type="RefSeq" id="WP_184750785.1">
    <property type="nucleotide sequence ID" value="NZ_BAAAJR010000006.1"/>
</dbReference>
<feature type="transmembrane region" description="Helical" evidence="1">
    <location>
        <begin position="18"/>
        <end position="45"/>
    </location>
</feature>
<comment type="caution">
    <text evidence="2">The sequence shown here is derived from an EMBL/GenBank/DDBJ whole genome shotgun (WGS) entry which is preliminary data.</text>
</comment>
<organism evidence="2 3">
    <name type="scientific">Microbacterium thalassium</name>
    <dbReference type="NCBI Taxonomy" id="362649"/>
    <lineage>
        <taxon>Bacteria</taxon>
        <taxon>Bacillati</taxon>
        <taxon>Actinomycetota</taxon>
        <taxon>Actinomycetes</taxon>
        <taxon>Micrococcales</taxon>
        <taxon>Microbacteriaceae</taxon>
        <taxon>Microbacterium</taxon>
    </lineage>
</organism>
<dbReference type="EMBL" id="JACHML010000001">
    <property type="protein sequence ID" value="MBB6391633.1"/>
    <property type="molecule type" value="Genomic_DNA"/>
</dbReference>
<evidence type="ECO:0000256" key="1">
    <source>
        <dbReference type="SAM" id="Phobius"/>
    </source>
</evidence>
<keyword evidence="1" id="KW-1133">Transmembrane helix</keyword>